<dbReference type="OrthoDB" id="9811611at2"/>
<evidence type="ECO:0000313" key="6">
    <source>
        <dbReference type="Proteomes" id="UP000295008"/>
    </source>
</evidence>
<dbReference type="InterPro" id="IPR044946">
    <property type="entry name" value="Restrct_endonuc_typeI_TRD_sf"/>
</dbReference>
<dbReference type="Proteomes" id="UP000295008">
    <property type="component" value="Unassembled WGS sequence"/>
</dbReference>
<comment type="caution">
    <text evidence="5">The sequence shown here is derived from an EMBL/GenBank/DDBJ whole genome shotgun (WGS) entry which is preliminary data.</text>
</comment>
<protein>
    <submittedName>
        <fullName evidence="5">Type I restriction enzyme S subunit</fullName>
    </submittedName>
</protein>
<organism evidence="5 6">
    <name type="scientific">Hydrogenispora ethanolica</name>
    <dbReference type="NCBI Taxonomy" id="1082276"/>
    <lineage>
        <taxon>Bacteria</taxon>
        <taxon>Bacillati</taxon>
        <taxon>Bacillota</taxon>
        <taxon>Hydrogenispora</taxon>
    </lineage>
</organism>
<dbReference type="InterPro" id="IPR000055">
    <property type="entry name" value="Restrct_endonuc_typeI_TRD"/>
</dbReference>
<feature type="domain" description="Type I restriction modification DNA specificity" evidence="4">
    <location>
        <begin position="193"/>
        <end position="366"/>
    </location>
</feature>
<feature type="domain" description="Type I restriction modification DNA specificity" evidence="4">
    <location>
        <begin position="2"/>
        <end position="177"/>
    </location>
</feature>
<sequence>MTEWREYRLSDIMDIISGGTPKTSVPEYWSGNIPWLSVADFNNVNRYVYDTEKHISELGLKNSSTKILKKGQLIISARGTVGALAQLKRDMAFNQSCYGLNANSLTTNDFLFYLLKYCIAELKQQSSGGVFDTIIRETFDNISVFLPPLPEQKAIADVLSSLDDKIDLLTRQNKTLEDLAQAYFRKWFIEDANDEWEEKSLYEVVDILSGGTPSTKVAEYWGGNIPWFTPKDASNLICMDTEKHITQEGLENCNSRLYSAGTVFISARGTVGKLAICGVPMAINQSCYALVGKGKMSNFIVYLILSYVLDELLLNATGAVFDAITTDTFKVIKLPLPPLNDEFYYRVKDILSTYYEKIVLNTRQIILLQKLRDILLPKLINGEIRIRM</sequence>
<comment type="similarity">
    <text evidence="1">Belongs to the type-I restriction system S methylase family.</text>
</comment>
<dbReference type="GO" id="GO:0003677">
    <property type="term" value="F:DNA binding"/>
    <property type="evidence" value="ECO:0007669"/>
    <property type="project" value="UniProtKB-KW"/>
</dbReference>
<dbReference type="GO" id="GO:0009307">
    <property type="term" value="P:DNA restriction-modification system"/>
    <property type="evidence" value="ECO:0007669"/>
    <property type="project" value="UniProtKB-KW"/>
</dbReference>
<keyword evidence="2" id="KW-0680">Restriction system</keyword>
<dbReference type="PANTHER" id="PTHR30408">
    <property type="entry name" value="TYPE-1 RESTRICTION ENZYME ECOKI SPECIFICITY PROTEIN"/>
    <property type="match status" value="1"/>
</dbReference>
<gene>
    <name evidence="5" type="ORF">EDC14_102012</name>
</gene>
<dbReference type="PANTHER" id="PTHR30408:SF12">
    <property type="entry name" value="TYPE I RESTRICTION ENZYME MJAVIII SPECIFICITY SUBUNIT"/>
    <property type="match status" value="1"/>
</dbReference>
<evidence type="ECO:0000256" key="2">
    <source>
        <dbReference type="ARBA" id="ARBA00022747"/>
    </source>
</evidence>
<name>A0A4R1RD17_HYDET</name>
<dbReference type="Gene3D" id="3.90.220.20">
    <property type="entry name" value="DNA methylase specificity domains"/>
    <property type="match status" value="2"/>
</dbReference>
<dbReference type="Pfam" id="PF01420">
    <property type="entry name" value="Methylase_S"/>
    <property type="match status" value="2"/>
</dbReference>
<proteinExistence type="inferred from homology"/>
<dbReference type="RefSeq" id="WP_132015251.1">
    <property type="nucleotide sequence ID" value="NZ_SLUN01000020.1"/>
</dbReference>
<dbReference type="InterPro" id="IPR052021">
    <property type="entry name" value="Type-I_RS_S_subunit"/>
</dbReference>
<dbReference type="AlphaFoldDB" id="A0A4R1RD17"/>
<dbReference type="SUPFAM" id="SSF116734">
    <property type="entry name" value="DNA methylase specificity domain"/>
    <property type="match status" value="2"/>
</dbReference>
<evidence type="ECO:0000256" key="1">
    <source>
        <dbReference type="ARBA" id="ARBA00010923"/>
    </source>
</evidence>
<evidence type="ECO:0000256" key="3">
    <source>
        <dbReference type="ARBA" id="ARBA00023125"/>
    </source>
</evidence>
<reference evidence="5 6" key="1">
    <citation type="submission" date="2019-03" db="EMBL/GenBank/DDBJ databases">
        <title>Genomic Encyclopedia of Type Strains, Phase IV (KMG-IV): sequencing the most valuable type-strain genomes for metagenomic binning, comparative biology and taxonomic classification.</title>
        <authorList>
            <person name="Goeker M."/>
        </authorList>
    </citation>
    <scope>NUCLEOTIDE SEQUENCE [LARGE SCALE GENOMIC DNA]</scope>
    <source>
        <strain evidence="5 6">LX-B</strain>
    </source>
</reference>
<keyword evidence="3" id="KW-0238">DNA-binding</keyword>
<keyword evidence="6" id="KW-1185">Reference proteome</keyword>
<evidence type="ECO:0000259" key="4">
    <source>
        <dbReference type="Pfam" id="PF01420"/>
    </source>
</evidence>
<dbReference type="Gene3D" id="1.10.287.1120">
    <property type="entry name" value="Bipartite methylase S protein"/>
    <property type="match status" value="1"/>
</dbReference>
<evidence type="ECO:0000313" key="5">
    <source>
        <dbReference type="EMBL" id="TCL63728.1"/>
    </source>
</evidence>
<accession>A0A4R1RD17</accession>
<dbReference type="EMBL" id="SLUN01000020">
    <property type="protein sequence ID" value="TCL63728.1"/>
    <property type="molecule type" value="Genomic_DNA"/>
</dbReference>
<dbReference type="CDD" id="cd17243">
    <property type="entry name" value="RMtype1_S_AchA6I-TRD2-CR2_like"/>
    <property type="match status" value="2"/>
</dbReference>